<sequence length="448" mass="48052">MSTPTARDTIAAIATPPGIGGVGIVRISGSMVPEITRALLGRLPAARYASFSRFRGTDGRVLDEGLALYFPAPHSFTGEHVLELHGHGGPVVLDLLLREVLVHGARPARPGEFSERAFLNGKIDLVQAEAVADLIESASAEAVRAAVRSLDGEFSQRVRDLNEQLIGLRLHIEATLDFPEEGIDLLADKNLTGRTQQLVRQIELLRSATRQGQLLHDGMTVVLAGPPNAGKSSLLNALAQRDSAIVSPIPGTTRDVLRERIQIDGLPLHVLDTAGLRETENAIESEGVRRAQAAMQRADRVLLVIDDGAEEGGGARSFLEQLPGSARVTVVRNKIDLSGRAPGPLALVTEMPEFAISAQSGAGLDALRQHLKECMGYQVAGEGTFSARRRHLDAIDRARGHVDAAHAQLAVWRAELAAEELRQAQQALGEITGEFSSDDLLGRIFSSF</sequence>
<keyword evidence="3 6" id="KW-0547">Nucleotide-binding</keyword>
<dbReference type="InterPro" id="IPR027417">
    <property type="entry name" value="P-loop_NTPase"/>
</dbReference>
<dbReference type="Gene3D" id="3.40.50.300">
    <property type="entry name" value="P-loop containing nucleotide triphosphate hydrolases"/>
    <property type="match status" value="1"/>
</dbReference>
<evidence type="ECO:0000256" key="1">
    <source>
        <dbReference type="ARBA" id="ARBA00011043"/>
    </source>
</evidence>
<dbReference type="InterPro" id="IPR031168">
    <property type="entry name" value="G_TrmE"/>
</dbReference>
<dbReference type="PROSITE" id="PS51709">
    <property type="entry name" value="G_TRME"/>
    <property type="match status" value="1"/>
</dbReference>
<comment type="similarity">
    <text evidence="1 6">Belongs to the TRAFAC class TrmE-Era-EngA-EngB-Septin-like GTPase superfamily. TrmE GTPase family.</text>
</comment>
<dbReference type="PANTHER" id="PTHR42714:SF2">
    <property type="entry name" value="TRNA MODIFICATION GTPASE GTPBP3, MITOCHONDRIAL"/>
    <property type="match status" value="1"/>
</dbReference>
<dbReference type="Gene3D" id="1.20.120.430">
    <property type="entry name" value="tRNA modification GTPase MnmE domain 2"/>
    <property type="match status" value="1"/>
</dbReference>
<name>A0A1F6UKA2_9PROT</name>
<dbReference type="InterPro" id="IPR018948">
    <property type="entry name" value="GTP-bd_TrmE_N"/>
</dbReference>
<dbReference type="GO" id="GO:0030488">
    <property type="term" value="P:tRNA methylation"/>
    <property type="evidence" value="ECO:0007669"/>
    <property type="project" value="TreeGrafter"/>
</dbReference>
<keyword evidence="2 6" id="KW-0819">tRNA processing</keyword>
<dbReference type="InterPro" id="IPR006073">
    <property type="entry name" value="GTP-bd"/>
</dbReference>
<keyword evidence="4" id="KW-0630">Potassium</keyword>
<keyword evidence="5 6" id="KW-0342">GTP-binding</keyword>
<dbReference type="CDD" id="cd04164">
    <property type="entry name" value="trmE"/>
    <property type="match status" value="1"/>
</dbReference>
<dbReference type="PANTHER" id="PTHR42714">
    <property type="entry name" value="TRNA MODIFICATION GTPASE GTPBP3"/>
    <property type="match status" value="1"/>
</dbReference>
<evidence type="ECO:0000256" key="2">
    <source>
        <dbReference type="ARBA" id="ARBA00022694"/>
    </source>
</evidence>
<dbReference type="NCBIfam" id="NF003661">
    <property type="entry name" value="PRK05291.1-3"/>
    <property type="match status" value="1"/>
</dbReference>
<dbReference type="GO" id="GO:0003924">
    <property type="term" value="F:GTPase activity"/>
    <property type="evidence" value="ECO:0007669"/>
    <property type="project" value="InterPro"/>
</dbReference>
<comment type="caution">
    <text evidence="8">The sequence shown here is derived from an EMBL/GenBank/DDBJ whole genome shotgun (WGS) entry which is preliminary data.</text>
</comment>
<evidence type="ECO:0000259" key="7">
    <source>
        <dbReference type="PROSITE" id="PS51709"/>
    </source>
</evidence>
<dbReference type="InterPro" id="IPR004520">
    <property type="entry name" value="GTPase_MnmE"/>
</dbReference>
<dbReference type="HAMAP" id="MF_00379">
    <property type="entry name" value="GTPase_MnmE"/>
    <property type="match status" value="1"/>
</dbReference>
<dbReference type="EMBL" id="MFSV01000118">
    <property type="protein sequence ID" value="OGI57692.1"/>
    <property type="molecule type" value="Genomic_DNA"/>
</dbReference>
<evidence type="ECO:0000313" key="9">
    <source>
        <dbReference type="Proteomes" id="UP000177950"/>
    </source>
</evidence>
<dbReference type="GO" id="GO:0005829">
    <property type="term" value="C:cytosol"/>
    <property type="evidence" value="ECO:0007669"/>
    <property type="project" value="TreeGrafter"/>
</dbReference>
<evidence type="ECO:0000313" key="8">
    <source>
        <dbReference type="EMBL" id="OGI57692.1"/>
    </source>
</evidence>
<evidence type="ECO:0000256" key="5">
    <source>
        <dbReference type="ARBA" id="ARBA00023134"/>
    </source>
</evidence>
<dbReference type="Pfam" id="PF01926">
    <property type="entry name" value="MMR_HSR1"/>
    <property type="match status" value="1"/>
</dbReference>
<dbReference type="Proteomes" id="UP000177950">
    <property type="component" value="Unassembled WGS sequence"/>
</dbReference>
<feature type="non-terminal residue" evidence="8">
    <location>
        <position position="448"/>
    </location>
</feature>
<protein>
    <submittedName>
        <fullName evidence="8">tRNA uridine-5-carboxymethylaminomethyl(34) synthesis GTPase MnmE</fullName>
    </submittedName>
</protein>
<dbReference type="GO" id="GO:0005525">
    <property type="term" value="F:GTP binding"/>
    <property type="evidence" value="ECO:0007669"/>
    <property type="project" value="UniProtKB-KW"/>
</dbReference>
<dbReference type="InterPro" id="IPR027266">
    <property type="entry name" value="TrmE/GcvT-like"/>
</dbReference>
<reference evidence="8 9" key="1">
    <citation type="journal article" date="2016" name="Nat. Commun.">
        <title>Thousands of microbial genomes shed light on interconnected biogeochemical processes in an aquifer system.</title>
        <authorList>
            <person name="Anantharaman K."/>
            <person name="Brown C.T."/>
            <person name="Hug L.A."/>
            <person name="Sharon I."/>
            <person name="Castelle C.J."/>
            <person name="Probst A.J."/>
            <person name="Thomas B.C."/>
            <person name="Singh A."/>
            <person name="Wilkins M.J."/>
            <person name="Karaoz U."/>
            <person name="Brodie E.L."/>
            <person name="Williams K.H."/>
            <person name="Hubbard S.S."/>
            <person name="Banfield J.F."/>
        </authorList>
    </citation>
    <scope>NUCLEOTIDE SEQUENCE [LARGE SCALE GENOMIC DNA]</scope>
</reference>
<feature type="domain" description="TrmE-type G" evidence="7">
    <location>
        <begin position="218"/>
        <end position="376"/>
    </location>
</feature>
<dbReference type="AlphaFoldDB" id="A0A1F6UKA2"/>
<dbReference type="InterPro" id="IPR027368">
    <property type="entry name" value="MnmE_dom2"/>
</dbReference>
<dbReference type="GO" id="GO:0002098">
    <property type="term" value="P:tRNA wobble uridine modification"/>
    <property type="evidence" value="ECO:0007669"/>
    <property type="project" value="TreeGrafter"/>
</dbReference>
<dbReference type="CDD" id="cd14858">
    <property type="entry name" value="TrmE_N"/>
    <property type="match status" value="1"/>
</dbReference>
<dbReference type="Gene3D" id="3.30.1360.120">
    <property type="entry name" value="Probable tRNA modification gtpase trme, domain 1"/>
    <property type="match status" value="1"/>
</dbReference>
<dbReference type="InterPro" id="IPR025867">
    <property type="entry name" value="MnmE_helical"/>
</dbReference>
<dbReference type="Pfam" id="PF12631">
    <property type="entry name" value="MnmE_helical"/>
    <property type="match status" value="1"/>
</dbReference>
<dbReference type="InterPro" id="IPR005225">
    <property type="entry name" value="Small_GTP-bd"/>
</dbReference>
<gene>
    <name evidence="8" type="ORF">A2V58_00480</name>
</gene>
<dbReference type="NCBIfam" id="TIGR00450">
    <property type="entry name" value="mnmE_trmE_thdF"/>
    <property type="match status" value="1"/>
</dbReference>
<dbReference type="Pfam" id="PF10396">
    <property type="entry name" value="TrmE_N"/>
    <property type="match status" value="1"/>
</dbReference>
<accession>A0A1F6UKA2</accession>
<evidence type="ECO:0000256" key="3">
    <source>
        <dbReference type="ARBA" id="ARBA00022741"/>
    </source>
</evidence>
<dbReference type="NCBIfam" id="TIGR00231">
    <property type="entry name" value="small_GTP"/>
    <property type="match status" value="1"/>
</dbReference>
<dbReference type="SUPFAM" id="SSF52540">
    <property type="entry name" value="P-loop containing nucleoside triphosphate hydrolases"/>
    <property type="match status" value="1"/>
</dbReference>
<proteinExistence type="inferred from homology"/>
<evidence type="ECO:0000256" key="4">
    <source>
        <dbReference type="ARBA" id="ARBA00022958"/>
    </source>
</evidence>
<organism evidence="8 9">
    <name type="scientific">Candidatus Muproteobacteria bacterium RBG_19FT_COMBO_61_10</name>
    <dbReference type="NCBI Taxonomy" id="1817761"/>
    <lineage>
        <taxon>Bacteria</taxon>
        <taxon>Pseudomonadati</taxon>
        <taxon>Pseudomonadota</taxon>
        <taxon>Candidatus Muproteobacteria</taxon>
    </lineage>
</organism>
<evidence type="ECO:0000256" key="6">
    <source>
        <dbReference type="RuleBase" id="RU003313"/>
    </source>
</evidence>